<dbReference type="InterPro" id="IPR000618">
    <property type="entry name" value="Insect_cuticle"/>
</dbReference>
<reference evidence="4 5" key="1">
    <citation type="journal article" date="2018" name="Elife">
        <title>Firefly genomes illuminate parallel origins of bioluminescence in beetles.</title>
        <authorList>
            <person name="Fallon T.R."/>
            <person name="Lower S.E."/>
            <person name="Chang C.H."/>
            <person name="Bessho-Uehara M."/>
            <person name="Martin G.J."/>
            <person name="Bewick A.J."/>
            <person name="Behringer M."/>
            <person name="Debat H.J."/>
            <person name="Wong I."/>
            <person name="Day J.C."/>
            <person name="Suvorov A."/>
            <person name="Silva C.J."/>
            <person name="Stanger-Hall K.F."/>
            <person name="Hall D.W."/>
            <person name="Schmitz R.J."/>
            <person name="Nelson D.R."/>
            <person name="Lewis S.M."/>
            <person name="Shigenobu S."/>
            <person name="Bybee S.M."/>
            <person name="Larracuente A.M."/>
            <person name="Oba Y."/>
            <person name="Weng J.K."/>
        </authorList>
    </citation>
    <scope>NUCLEOTIDE SEQUENCE [LARGE SCALE GENOMIC DNA]</scope>
    <source>
        <strain evidence="4">1611_PpyrPB1</strain>
        <tissue evidence="4">Whole body</tissue>
    </source>
</reference>
<accession>A0A5N4AJ67</accession>
<protein>
    <submittedName>
        <fullName evidence="4">Uncharacterized protein</fullName>
    </submittedName>
</protein>
<evidence type="ECO:0000256" key="1">
    <source>
        <dbReference type="ARBA" id="ARBA00022460"/>
    </source>
</evidence>
<keyword evidence="5" id="KW-1185">Reference proteome</keyword>
<dbReference type="PROSITE" id="PS00233">
    <property type="entry name" value="CHIT_BIND_RR_1"/>
    <property type="match status" value="1"/>
</dbReference>
<dbReference type="Proteomes" id="UP000327044">
    <property type="component" value="Unassembled WGS sequence"/>
</dbReference>
<evidence type="ECO:0000256" key="2">
    <source>
        <dbReference type="PROSITE-ProRule" id="PRU00497"/>
    </source>
</evidence>
<dbReference type="EMBL" id="VVIM01000006">
    <property type="protein sequence ID" value="KAB0797392.1"/>
    <property type="molecule type" value="Genomic_DNA"/>
</dbReference>
<dbReference type="GO" id="GO:0042302">
    <property type="term" value="F:structural constituent of cuticle"/>
    <property type="evidence" value="ECO:0007669"/>
    <property type="project" value="UniProtKB-UniRule"/>
</dbReference>
<feature type="signal peptide" evidence="3">
    <location>
        <begin position="1"/>
        <end position="16"/>
    </location>
</feature>
<organism evidence="4 5">
    <name type="scientific">Photinus pyralis</name>
    <name type="common">Common eastern firefly</name>
    <name type="synonym">Lampyris pyralis</name>
    <dbReference type="NCBI Taxonomy" id="7054"/>
    <lineage>
        <taxon>Eukaryota</taxon>
        <taxon>Metazoa</taxon>
        <taxon>Ecdysozoa</taxon>
        <taxon>Arthropoda</taxon>
        <taxon>Hexapoda</taxon>
        <taxon>Insecta</taxon>
        <taxon>Pterygota</taxon>
        <taxon>Neoptera</taxon>
        <taxon>Endopterygota</taxon>
        <taxon>Coleoptera</taxon>
        <taxon>Polyphaga</taxon>
        <taxon>Elateriformia</taxon>
        <taxon>Elateroidea</taxon>
        <taxon>Lampyridae</taxon>
        <taxon>Lampyrinae</taxon>
        <taxon>Photinus</taxon>
    </lineage>
</organism>
<evidence type="ECO:0000313" key="5">
    <source>
        <dbReference type="Proteomes" id="UP000327044"/>
    </source>
</evidence>
<proteinExistence type="predicted"/>
<feature type="chain" id="PRO_5024327191" evidence="3">
    <location>
        <begin position="17"/>
        <end position="186"/>
    </location>
</feature>
<keyword evidence="1 2" id="KW-0193">Cuticle</keyword>
<dbReference type="PROSITE" id="PS51155">
    <property type="entry name" value="CHIT_BIND_RR_2"/>
    <property type="match status" value="1"/>
</dbReference>
<keyword evidence="3" id="KW-0732">Signal</keyword>
<dbReference type="InterPro" id="IPR031311">
    <property type="entry name" value="CHIT_BIND_RR_consensus"/>
</dbReference>
<sequence length="186" mass="20003">MLRLVISCICLALAAAQTPGPFPVAGGFPGQFGAHPFFPGYGPQPHAFPVQPNPSPAPVPKPIVAPKPIAPAPQFPKGHIDILSQQNFPYHPHHQPGQFIPILRQNSNQQPGAGYQWDFASANGISAYENAEIIPINEEQATKNVQGGYQYTSPEGIPVEVTYTAGDFGFVPNVRVHIGHAGEYKH</sequence>
<evidence type="ECO:0000256" key="3">
    <source>
        <dbReference type="SAM" id="SignalP"/>
    </source>
</evidence>
<gene>
    <name evidence="4" type="ORF">PPYR_08386</name>
</gene>
<comment type="caution">
    <text evidence="4">The sequence shown here is derived from an EMBL/GenBank/DDBJ whole genome shotgun (WGS) entry which is preliminary data.</text>
</comment>
<evidence type="ECO:0000313" key="4">
    <source>
        <dbReference type="EMBL" id="KAB0797392.1"/>
    </source>
</evidence>
<name>A0A5N4AJ67_PHOPY</name>
<dbReference type="OrthoDB" id="6775814at2759"/>
<dbReference type="AlphaFoldDB" id="A0A5N4AJ67"/>
<dbReference type="InParanoid" id="A0A5N4AJ67"/>
<dbReference type="Pfam" id="PF00379">
    <property type="entry name" value="Chitin_bind_4"/>
    <property type="match status" value="1"/>
</dbReference>